<dbReference type="InterPro" id="IPR014284">
    <property type="entry name" value="RNA_pol_sigma-70_dom"/>
</dbReference>
<evidence type="ECO:0000313" key="11">
    <source>
        <dbReference type="Proteomes" id="UP000676428"/>
    </source>
</evidence>
<comment type="similarity">
    <text evidence="7">Belongs to the sigma-70 factor family. FliA subfamily.</text>
</comment>
<protein>
    <recommendedName>
        <fullName evidence="7">RNA polymerase sigma factor FliA</fullName>
    </recommendedName>
    <alternativeName>
        <fullName evidence="7">RNA polymerase sigma factor for flagellar operon</fullName>
    </alternativeName>
    <alternativeName>
        <fullName evidence="7">Sigma F</fullName>
    </alternativeName>
    <alternativeName>
        <fullName evidence="7">Sigma-28</fullName>
    </alternativeName>
</protein>
<dbReference type="CDD" id="cd02038">
    <property type="entry name" value="FlhG-like"/>
    <property type="match status" value="1"/>
</dbReference>
<feature type="DNA-binding region" description="H-T-H motif" evidence="7">
    <location>
        <begin position="495"/>
        <end position="514"/>
    </location>
</feature>
<dbReference type="HAMAP" id="MF_00962">
    <property type="entry name" value="Sigma70_FliA"/>
    <property type="match status" value="1"/>
</dbReference>
<dbReference type="NCBIfam" id="TIGR02937">
    <property type="entry name" value="sigma70-ECF"/>
    <property type="match status" value="1"/>
</dbReference>
<evidence type="ECO:0000256" key="4">
    <source>
        <dbReference type="ARBA" id="ARBA00023082"/>
    </source>
</evidence>
<organism evidence="10 11">
    <name type="scientific">Shewanella dokdonensis</name>
    <dbReference type="NCBI Taxonomy" id="712036"/>
    <lineage>
        <taxon>Bacteria</taxon>
        <taxon>Pseudomonadati</taxon>
        <taxon>Pseudomonadota</taxon>
        <taxon>Gammaproteobacteria</taxon>
        <taxon>Alteromonadales</taxon>
        <taxon>Shewanellaceae</taxon>
        <taxon>Shewanella</taxon>
    </lineage>
</organism>
<dbReference type="PRINTS" id="PR00046">
    <property type="entry name" value="SIGMA70FCT"/>
</dbReference>
<evidence type="ECO:0000256" key="1">
    <source>
        <dbReference type="ARBA" id="ARBA00022741"/>
    </source>
</evidence>
<dbReference type="InterPro" id="IPR028617">
    <property type="entry name" value="Sigma70_FliA"/>
</dbReference>
<feature type="short sequence motif" description="Interaction with polymerase core subunit RpoC" evidence="7">
    <location>
        <begin position="334"/>
        <end position="337"/>
    </location>
</feature>
<keyword evidence="5 7" id="KW-0238">DNA-binding</keyword>
<evidence type="ECO:0000256" key="2">
    <source>
        <dbReference type="ARBA" id="ARBA00022840"/>
    </source>
</evidence>
<dbReference type="InterPro" id="IPR027417">
    <property type="entry name" value="P-loop_NTPase"/>
</dbReference>
<dbReference type="PANTHER" id="PTHR43384:SF4">
    <property type="entry name" value="CELLULOSE BIOSYNTHESIS PROTEIN BCSQ-RELATED"/>
    <property type="match status" value="1"/>
</dbReference>
<comment type="caution">
    <text evidence="7">Lacks conserved residue(s) required for the propagation of feature annotation.</text>
</comment>
<dbReference type="InterPro" id="IPR007627">
    <property type="entry name" value="RNA_pol_sigma70_r2"/>
</dbReference>
<dbReference type="InterPro" id="IPR013325">
    <property type="entry name" value="RNA_pol_sigma_r2"/>
</dbReference>
<dbReference type="NCBIfam" id="NF005413">
    <property type="entry name" value="PRK06986.1"/>
    <property type="match status" value="1"/>
</dbReference>
<dbReference type="Pfam" id="PF04545">
    <property type="entry name" value="Sigma70_r4"/>
    <property type="match status" value="1"/>
</dbReference>
<feature type="domain" description="RNA polymerase sigma-70" evidence="8">
    <location>
        <begin position="334"/>
        <end position="347"/>
    </location>
</feature>
<evidence type="ECO:0000259" key="8">
    <source>
        <dbReference type="PROSITE" id="PS00715"/>
    </source>
</evidence>
<dbReference type="Proteomes" id="UP000676428">
    <property type="component" value="Chromosome"/>
</dbReference>
<keyword evidence="1" id="KW-0547">Nucleotide-binding</keyword>
<dbReference type="PROSITE" id="PS00716">
    <property type="entry name" value="SIGMA70_2"/>
    <property type="match status" value="1"/>
</dbReference>
<evidence type="ECO:0000256" key="7">
    <source>
        <dbReference type="HAMAP-Rule" id="MF_00962"/>
    </source>
</evidence>
<dbReference type="InterPro" id="IPR050625">
    <property type="entry name" value="ParA/MinD_ATPase"/>
</dbReference>
<comment type="function">
    <text evidence="7">Sigma factors are initiation factors that promote the attachment of RNA polymerase to specific initiation sites and are then released. This sigma factor controls the expression of flagella-related genes.</text>
</comment>
<dbReference type="Gene3D" id="3.40.50.300">
    <property type="entry name" value="P-loop containing nucleotide triphosphate hydrolases"/>
    <property type="match status" value="1"/>
</dbReference>
<dbReference type="SUPFAM" id="SSF88946">
    <property type="entry name" value="Sigma2 domain of RNA polymerase sigma factors"/>
    <property type="match status" value="1"/>
</dbReference>
<keyword evidence="3 7" id="KW-0805">Transcription regulation</keyword>
<dbReference type="InterPro" id="IPR013324">
    <property type="entry name" value="RNA_pol_sigma_r3/r4-like"/>
</dbReference>
<dbReference type="InterPro" id="IPR033875">
    <property type="entry name" value="FlhG"/>
</dbReference>
<feature type="region of interest" description="Sigma-70 factor domain-2" evidence="7">
    <location>
        <begin position="307"/>
        <end position="379"/>
    </location>
</feature>
<keyword evidence="2" id="KW-0067">ATP-binding</keyword>
<dbReference type="EMBL" id="CP074572">
    <property type="protein sequence ID" value="QVK23696.1"/>
    <property type="molecule type" value="Genomic_DNA"/>
</dbReference>
<dbReference type="Pfam" id="PF04542">
    <property type="entry name" value="Sigma70_r2"/>
    <property type="match status" value="1"/>
</dbReference>
<evidence type="ECO:0000256" key="5">
    <source>
        <dbReference type="ARBA" id="ARBA00023125"/>
    </source>
</evidence>
<feature type="region of interest" description="Sigma-70 factor domain-4" evidence="7">
    <location>
        <begin position="473"/>
        <end position="521"/>
    </location>
</feature>
<dbReference type="InterPro" id="IPR000943">
    <property type="entry name" value="RNA_pol_sigma70"/>
</dbReference>
<dbReference type="Gene3D" id="1.20.140.160">
    <property type="match status" value="1"/>
</dbReference>
<keyword evidence="11" id="KW-1185">Reference proteome</keyword>
<dbReference type="InterPro" id="IPR007624">
    <property type="entry name" value="RNA_pol_sigma70_r3"/>
</dbReference>
<accession>A0ABX8DG35</accession>
<feature type="domain" description="RNA polymerase sigma-70" evidence="9">
    <location>
        <begin position="494"/>
        <end position="520"/>
    </location>
</feature>
<keyword evidence="7" id="KW-0963">Cytoplasm</keyword>
<dbReference type="Pfam" id="PF04539">
    <property type="entry name" value="Sigma70_r3"/>
    <property type="match status" value="1"/>
</dbReference>
<sequence>MTRDQASGLRMINQQQNEKVKVIAVTGGKGGVGKTSVAINTAVALAEKGKRVMVLDADLGLANVDVMLGLRAEHNLSHVLSGEAELDDIIVRGPKGIGIIPATSGTQAMVELSPAQHAGLIRAFSEMKTQFDVLIVDTAAGISDMVLSFSRASQDVLVVVCDEPTSITDAYALIKILSREHGVFRFKIVANMVRSLREGMELFAKLSKVTDRFLDVALELVATIPFDENLRKSVRKQKLIVEAFPKSPASIAYQGLANKVISWPVPQQPGGHLEFLLNAWYRNLNTRRKVPVNKMAAYTGFNDKSLIVDQYAPLVKRIAHHLLARLPASVQLDDLLQAGMMGLLEAASKFDGSKGAKFETFAGIRIRGAMIDEIRRGDWLPRSVHRNQRRIAQVIDELEQELGRDARDTEIAQRLEMPLDEYHHILSDVSAGKIIGIEDLGGAPDAFFADETVANDTYETLVNDQFRDALAEAIKHLPERDALVLSLYYDEALNLKEIGAILDVSESRVSQIHSQAMLRLKAKLRHWTQN</sequence>
<name>A0ABX8DG35_9GAMM</name>
<dbReference type="CDD" id="cd06171">
    <property type="entry name" value="Sigma70_r4"/>
    <property type="match status" value="1"/>
</dbReference>
<gene>
    <name evidence="7 10" type="primary">fliA</name>
    <name evidence="10" type="ORF">KHX94_03000</name>
</gene>
<keyword evidence="4 7" id="KW-0731">Sigma factor</keyword>
<dbReference type="InterPro" id="IPR007630">
    <property type="entry name" value="RNA_pol_sigma70_r4"/>
</dbReference>
<keyword evidence="6 7" id="KW-0804">Transcription</keyword>
<evidence type="ECO:0000259" key="9">
    <source>
        <dbReference type="PROSITE" id="PS00716"/>
    </source>
</evidence>
<reference evidence="10 11" key="1">
    <citation type="journal article" date="2012" name="Int. J. Syst. Evol. Microbiol.">
        <title>Shewanella dokdonensis sp. nov., isolated from seawater.</title>
        <authorList>
            <person name="Sung H.R."/>
            <person name="Yoon J.H."/>
            <person name="Ghim S.Y."/>
        </authorList>
    </citation>
    <scope>NUCLEOTIDE SEQUENCE [LARGE SCALE GENOMIC DNA]</scope>
    <source>
        <strain evidence="10 11">DSM 23626</strain>
    </source>
</reference>
<dbReference type="PANTHER" id="PTHR43384">
    <property type="entry name" value="SEPTUM SITE-DETERMINING PROTEIN MIND HOMOLOG, CHLOROPLASTIC-RELATED"/>
    <property type="match status" value="1"/>
</dbReference>
<dbReference type="SUPFAM" id="SSF88659">
    <property type="entry name" value="Sigma3 and sigma4 domains of RNA polymerase sigma factors"/>
    <property type="match status" value="2"/>
</dbReference>
<dbReference type="InterPro" id="IPR012845">
    <property type="entry name" value="RNA_pol_sigma_FliA_WhiG"/>
</dbReference>
<dbReference type="PROSITE" id="PS00715">
    <property type="entry name" value="SIGMA70_1"/>
    <property type="match status" value="1"/>
</dbReference>
<dbReference type="Pfam" id="PF10609">
    <property type="entry name" value="ParA"/>
    <property type="match status" value="1"/>
</dbReference>
<dbReference type="SUPFAM" id="SSF52540">
    <property type="entry name" value="P-loop containing nucleoside triphosphate hydrolases"/>
    <property type="match status" value="1"/>
</dbReference>
<proteinExistence type="inferred from homology"/>
<dbReference type="Gene3D" id="1.10.1740.10">
    <property type="match status" value="1"/>
</dbReference>
<evidence type="ECO:0000256" key="3">
    <source>
        <dbReference type="ARBA" id="ARBA00023015"/>
    </source>
</evidence>
<evidence type="ECO:0000256" key="6">
    <source>
        <dbReference type="ARBA" id="ARBA00023163"/>
    </source>
</evidence>
<evidence type="ECO:0000313" key="10">
    <source>
        <dbReference type="EMBL" id="QVK23696.1"/>
    </source>
</evidence>
<comment type="subcellular location">
    <subcellularLocation>
        <location evidence="7">Cytoplasm</location>
    </subcellularLocation>
</comment>
<dbReference type="InterPro" id="IPR033756">
    <property type="entry name" value="YlxH/NBP35"/>
</dbReference>
<dbReference type="NCBIfam" id="TIGR02479">
    <property type="entry name" value="FliA_WhiG"/>
    <property type="match status" value="1"/>
</dbReference>